<dbReference type="EMBL" id="UINC01087308">
    <property type="protein sequence ID" value="SVC36568.1"/>
    <property type="molecule type" value="Genomic_DNA"/>
</dbReference>
<evidence type="ECO:0000256" key="2">
    <source>
        <dbReference type="ARBA" id="ARBA00022723"/>
    </source>
</evidence>
<evidence type="ECO:0000256" key="4">
    <source>
        <dbReference type="ARBA" id="ARBA00023014"/>
    </source>
</evidence>
<dbReference type="InterPro" id="IPR017941">
    <property type="entry name" value="Rieske_2Fe-2S"/>
</dbReference>
<feature type="transmembrane region" description="Helical" evidence="8">
    <location>
        <begin position="36"/>
        <end position="59"/>
    </location>
</feature>
<dbReference type="AlphaFoldDB" id="A0A382LIG2"/>
<keyword evidence="2" id="KW-0479">Metal-binding</keyword>
<keyword evidence="1" id="KW-0001">2Fe-2S</keyword>
<dbReference type="GO" id="GO:0016020">
    <property type="term" value="C:membrane"/>
    <property type="evidence" value="ECO:0007669"/>
    <property type="project" value="InterPro"/>
</dbReference>
<dbReference type="Gene3D" id="2.102.10.10">
    <property type="entry name" value="Rieske [2Fe-2S] iron-sulphur domain"/>
    <property type="match status" value="1"/>
</dbReference>
<evidence type="ECO:0000259" key="9">
    <source>
        <dbReference type="PROSITE" id="PS51296"/>
    </source>
</evidence>
<accession>A0A382LIG2</accession>
<keyword evidence="8" id="KW-0472">Membrane</keyword>
<proteinExistence type="predicted"/>
<keyword evidence="4" id="KW-0411">Iron-sulfur</keyword>
<evidence type="ECO:0000256" key="5">
    <source>
        <dbReference type="ARBA" id="ARBA00023157"/>
    </source>
</evidence>
<evidence type="ECO:0000256" key="1">
    <source>
        <dbReference type="ARBA" id="ARBA00022714"/>
    </source>
</evidence>
<comment type="cofactor">
    <cofactor evidence="6">
        <name>[2Fe-2S] cluster</name>
        <dbReference type="ChEBI" id="CHEBI:190135"/>
    </cofactor>
</comment>
<keyword evidence="5" id="KW-1015">Disulfide bond</keyword>
<dbReference type="GO" id="GO:0046872">
    <property type="term" value="F:metal ion binding"/>
    <property type="evidence" value="ECO:0007669"/>
    <property type="project" value="UniProtKB-KW"/>
</dbReference>
<dbReference type="InterPro" id="IPR014349">
    <property type="entry name" value="Rieske_Fe-S_prot"/>
</dbReference>
<evidence type="ECO:0000313" key="10">
    <source>
        <dbReference type="EMBL" id="SVC36568.1"/>
    </source>
</evidence>
<keyword evidence="8" id="KW-0812">Transmembrane</keyword>
<dbReference type="InterPro" id="IPR036922">
    <property type="entry name" value="Rieske_2Fe-2S_sf"/>
</dbReference>
<dbReference type="InterPro" id="IPR005805">
    <property type="entry name" value="Rieske_Fe-S_prot_C"/>
</dbReference>
<keyword evidence="3" id="KW-0408">Iron</keyword>
<evidence type="ECO:0000256" key="6">
    <source>
        <dbReference type="ARBA" id="ARBA00034078"/>
    </source>
</evidence>
<dbReference type="PRINTS" id="PR00162">
    <property type="entry name" value="RIESKE"/>
</dbReference>
<gene>
    <name evidence="10" type="ORF">METZ01_LOCUS289422</name>
</gene>
<reference evidence="10" key="1">
    <citation type="submission" date="2018-05" db="EMBL/GenBank/DDBJ databases">
        <authorList>
            <person name="Lanie J.A."/>
            <person name="Ng W.-L."/>
            <person name="Kazmierczak K.M."/>
            <person name="Andrzejewski T.M."/>
            <person name="Davidsen T.M."/>
            <person name="Wayne K.J."/>
            <person name="Tettelin H."/>
            <person name="Glass J.I."/>
            <person name="Rusch D."/>
            <person name="Podicherti R."/>
            <person name="Tsui H.-C.T."/>
            <person name="Winkler M.E."/>
        </authorList>
    </citation>
    <scope>NUCLEOTIDE SEQUENCE</scope>
</reference>
<evidence type="ECO:0000256" key="8">
    <source>
        <dbReference type="SAM" id="Phobius"/>
    </source>
</evidence>
<dbReference type="Pfam" id="PF00355">
    <property type="entry name" value="Rieske"/>
    <property type="match status" value="1"/>
</dbReference>
<dbReference type="CDD" id="cd03467">
    <property type="entry name" value="Rieske"/>
    <property type="match status" value="1"/>
</dbReference>
<feature type="domain" description="Rieske" evidence="9">
    <location>
        <begin position="81"/>
        <end position="167"/>
    </location>
</feature>
<dbReference type="PROSITE" id="PS51296">
    <property type="entry name" value="RIESKE"/>
    <property type="match status" value="1"/>
</dbReference>
<evidence type="ECO:0000256" key="7">
    <source>
        <dbReference type="SAM" id="MobiDB-lite"/>
    </source>
</evidence>
<feature type="region of interest" description="Disordered" evidence="7">
    <location>
        <begin position="1"/>
        <end position="27"/>
    </location>
</feature>
<keyword evidence="8" id="KW-1133">Transmembrane helix</keyword>
<organism evidence="10">
    <name type="scientific">marine metagenome</name>
    <dbReference type="NCBI Taxonomy" id="408172"/>
    <lineage>
        <taxon>unclassified sequences</taxon>
        <taxon>metagenomes</taxon>
        <taxon>ecological metagenomes</taxon>
    </lineage>
</organism>
<dbReference type="GO" id="GO:0051537">
    <property type="term" value="F:2 iron, 2 sulfur cluster binding"/>
    <property type="evidence" value="ECO:0007669"/>
    <property type="project" value="UniProtKB-KW"/>
</dbReference>
<dbReference type="PANTHER" id="PTHR10134">
    <property type="entry name" value="CYTOCHROME B-C1 COMPLEX SUBUNIT RIESKE, MITOCHONDRIAL"/>
    <property type="match status" value="1"/>
</dbReference>
<sequence length="190" mass="21246">MPEAKNKKTATISPSSPPPAALGQSDDGSGLTRRSFFSWLSIGWIAFVAATGGFFTMMLRFFFPNVLFEPVQTFRAGIPDDYQVGEVDLRWKAKFATWIVRNDEGIYALSTTCTHLGCTPNWLSAEQKFKCPCHGSGFRKTGINFEGPAPRPLERFRIALADDGQIIIDKTKKYQQEKGQWADPEAFLKV</sequence>
<protein>
    <recommendedName>
        <fullName evidence="9">Rieske domain-containing protein</fullName>
    </recommendedName>
</protein>
<name>A0A382LIG2_9ZZZZ</name>
<dbReference type="SUPFAM" id="SSF50022">
    <property type="entry name" value="ISP domain"/>
    <property type="match status" value="1"/>
</dbReference>
<evidence type="ECO:0000256" key="3">
    <source>
        <dbReference type="ARBA" id="ARBA00023004"/>
    </source>
</evidence>